<proteinExistence type="predicted"/>
<comment type="caution">
    <text evidence="2">The sequence shown here is derived from an EMBL/GenBank/DDBJ whole genome shotgun (WGS) entry which is preliminary data.</text>
</comment>
<gene>
    <name evidence="2" type="ORF">H206_03109</name>
</gene>
<dbReference type="AlphaFoldDB" id="A0A444J1G4"/>
<keyword evidence="3" id="KW-1185">Reference proteome</keyword>
<protein>
    <submittedName>
        <fullName evidence="2">Uncharacterized protein</fullName>
    </submittedName>
</protein>
<evidence type="ECO:0000313" key="2">
    <source>
        <dbReference type="EMBL" id="RWX47007.1"/>
    </source>
</evidence>
<reference evidence="2 3" key="1">
    <citation type="submission" date="2017-01" db="EMBL/GenBank/DDBJ databases">
        <title>The cable genome- insights into the physiology and evolution of filamentous bacteria capable of sulfide oxidation via long distance electron transfer.</title>
        <authorList>
            <person name="Schreiber L."/>
            <person name="Bjerg J.T."/>
            <person name="Boggild A."/>
            <person name="Van De Vossenberg J."/>
            <person name="Meysman F."/>
            <person name="Nielsen L.P."/>
            <person name="Schramm A."/>
            <person name="Kjeldsen K.U."/>
        </authorList>
    </citation>
    <scope>NUCLEOTIDE SEQUENCE [LARGE SCALE GENOMIC DNA]</scope>
    <source>
        <strain evidence="2">MCF</strain>
    </source>
</reference>
<dbReference type="Proteomes" id="UP000287853">
    <property type="component" value="Unassembled WGS sequence"/>
</dbReference>
<accession>A0A444J1G4</accession>
<name>A0A444J1G4_9BACT</name>
<organism evidence="2 3">
    <name type="scientific">Candidatus Electrothrix aarhusensis</name>
    <dbReference type="NCBI Taxonomy" id="1859131"/>
    <lineage>
        <taxon>Bacteria</taxon>
        <taxon>Pseudomonadati</taxon>
        <taxon>Thermodesulfobacteriota</taxon>
        <taxon>Desulfobulbia</taxon>
        <taxon>Desulfobulbales</taxon>
        <taxon>Desulfobulbaceae</taxon>
        <taxon>Candidatus Electrothrix</taxon>
    </lineage>
</organism>
<feature type="region of interest" description="Disordered" evidence="1">
    <location>
        <begin position="32"/>
        <end position="57"/>
    </location>
</feature>
<evidence type="ECO:0000256" key="1">
    <source>
        <dbReference type="SAM" id="MobiDB-lite"/>
    </source>
</evidence>
<sequence length="57" mass="6699">MTANEQAYCKMTLFLLTDWDSFQMVMRGSLRRMEKKETAQGTTNRAIDRATGRPRRQ</sequence>
<evidence type="ECO:0000313" key="3">
    <source>
        <dbReference type="Proteomes" id="UP000287853"/>
    </source>
</evidence>
<dbReference type="EMBL" id="MTKO01000044">
    <property type="protein sequence ID" value="RWX47007.1"/>
    <property type="molecule type" value="Genomic_DNA"/>
</dbReference>